<protein>
    <submittedName>
        <fullName evidence="2">Uncharacterized protein</fullName>
    </submittedName>
</protein>
<evidence type="ECO:0000313" key="2">
    <source>
        <dbReference type="Ensembl" id="ENSCSEP00000003301.1"/>
    </source>
</evidence>
<feature type="region of interest" description="Disordered" evidence="1">
    <location>
        <begin position="35"/>
        <end position="59"/>
    </location>
</feature>
<evidence type="ECO:0000313" key="3">
    <source>
        <dbReference type="Proteomes" id="UP000265120"/>
    </source>
</evidence>
<reference evidence="2 3" key="1">
    <citation type="journal article" date="2014" name="Nat. Genet.">
        <title>Whole-genome sequence of a flatfish provides insights into ZW sex chromosome evolution and adaptation to a benthic lifestyle.</title>
        <authorList>
            <person name="Chen S."/>
            <person name="Zhang G."/>
            <person name="Shao C."/>
            <person name="Huang Q."/>
            <person name="Liu G."/>
            <person name="Zhang P."/>
            <person name="Song W."/>
            <person name="An N."/>
            <person name="Chalopin D."/>
            <person name="Volff J.N."/>
            <person name="Hong Y."/>
            <person name="Li Q."/>
            <person name="Sha Z."/>
            <person name="Zhou H."/>
            <person name="Xie M."/>
            <person name="Yu Q."/>
            <person name="Liu Y."/>
            <person name="Xiang H."/>
            <person name="Wang N."/>
            <person name="Wu K."/>
            <person name="Yang C."/>
            <person name="Zhou Q."/>
            <person name="Liao X."/>
            <person name="Yang L."/>
            <person name="Hu Q."/>
            <person name="Zhang J."/>
            <person name="Meng L."/>
            <person name="Jin L."/>
            <person name="Tian Y."/>
            <person name="Lian J."/>
            <person name="Yang J."/>
            <person name="Miao G."/>
            <person name="Liu S."/>
            <person name="Liang Z."/>
            <person name="Yan F."/>
            <person name="Li Y."/>
            <person name="Sun B."/>
            <person name="Zhang H."/>
            <person name="Zhang J."/>
            <person name="Zhu Y."/>
            <person name="Du M."/>
            <person name="Zhao Y."/>
            <person name="Schartl M."/>
            <person name="Tang Q."/>
            <person name="Wang J."/>
        </authorList>
    </citation>
    <scope>NUCLEOTIDE SEQUENCE</scope>
</reference>
<reference evidence="2" key="2">
    <citation type="submission" date="2025-08" db="UniProtKB">
        <authorList>
            <consortium name="Ensembl"/>
        </authorList>
    </citation>
    <scope>IDENTIFICATION</scope>
</reference>
<dbReference type="InParanoid" id="A0A3P8URG7"/>
<evidence type="ECO:0000256" key="1">
    <source>
        <dbReference type="SAM" id="MobiDB-lite"/>
    </source>
</evidence>
<dbReference type="Ensembl" id="ENSCSET00000003346.1">
    <property type="protein sequence ID" value="ENSCSEP00000003301.1"/>
    <property type="gene ID" value="ENSCSEG00000002155.1"/>
</dbReference>
<accession>A0A3P8URG7</accession>
<dbReference type="AlphaFoldDB" id="A0A3P8URG7"/>
<dbReference type="Proteomes" id="UP000265120">
    <property type="component" value="Chromosome 9"/>
</dbReference>
<organism evidence="2 3">
    <name type="scientific">Cynoglossus semilaevis</name>
    <name type="common">Tongue sole</name>
    <dbReference type="NCBI Taxonomy" id="244447"/>
    <lineage>
        <taxon>Eukaryota</taxon>
        <taxon>Metazoa</taxon>
        <taxon>Chordata</taxon>
        <taxon>Craniata</taxon>
        <taxon>Vertebrata</taxon>
        <taxon>Euteleostomi</taxon>
        <taxon>Actinopterygii</taxon>
        <taxon>Neopterygii</taxon>
        <taxon>Teleostei</taxon>
        <taxon>Neoteleostei</taxon>
        <taxon>Acanthomorphata</taxon>
        <taxon>Carangaria</taxon>
        <taxon>Pleuronectiformes</taxon>
        <taxon>Pleuronectoidei</taxon>
        <taxon>Cynoglossidae</taxon>
        <taxon>Cynoglossinae</taxon>
        <taxon>Cynoglossus</taxon>
    </lineage>
</organism>
<keyword evidence="3" id="KW-1185">Reference proteome</keyword>
<reference evidence="2" key="3">
    <citation type="submission" date="2025-09" db="UniProtKB">
        <authorList>
            <consortium name="Ensembl"/>
        </authorList>
    </citation>
    <scope>IDENTIFICATION</scope>
</reference>
<sequence length="112" mass="12749">MEEQSGQFPSFSQFVKFLIREVKIACNPVTSLQALKQGETEKPKQQRQQNVKAKTLTTTSNEETTRLSLSCEVTEHFEGVSVTALVRVDPVFTWAGRQERAKVKRIWSSSPY</sequence>
<name>A0A3P8URG7_CYNSE</name>
<proteinExistence type="predicted"/>